<dbReference type="Proteomes" id="UP000038045">
    <property type="component" value="Unplaced"/>
</dbReference>
<dbReference type="WBParaSite" id="PTRK_0001025700.1">
    <property type="protein sequence ID" value="PTRK_0001025700.1"/>
    <property type="gene ID" value="PTRK_0001025700"/>
</dbReference>
<feature type="chain" id="PRO_5005892006" evidence="1">
    <location>
        <begin position="19"/>
        <end position="117"/>
    </location>
</feature>
<dbReference type="AlphaFoldDB" id="A0A0N4ZNZ4"/>
<evidence type="ECO:0000313" key="3">
    <source>
        <dbReference type="WBParaSite" id="PTRK_0001025700.1"/>
    </source>
</evidence>
<keyword evidence="1" id="KW-0732">Signal</keyword>
<accession>A0A0N4ZNZ4</accession>
<sequence length="117" mass="13351">MLFKVFLILFLKNYYVSSIRCTVGREVRVGRIKIPDYSMPLHIRACEMNVGNCLNATFFEVNSGVTIKDYSCDNSNECIMYSPSTCVTIDYAKETTGSICCCNEFEDCNSQNHEFHV</sequence>
<evidence type="ECO:0000256" key="1">
    <source>
        <dbReference type="SAM" id="SignalP"/>
    </source>
</evidence>
<organism evidence="2 3">
    <name type="scientific">Parastrongyloides trichosuri</name>
    <name type="common">Possum-specific nematode worm</name>
    <dbReference type="NCBI Taxonomy" id="131310"/>
    <lineage>
        <taxon>Eukaryota</taxon>
        <taxon>Metazoa</taxon>
        <taxon>Ecdysozoa</taxon>
        <taxon>Nematoda</taxon>
        <taxon>Chromadorea</taxon>
        <taxon>Rhabditida</taxon>
        <taxon>Tylenchina</taxon>
        <taxon>Panagrolaimomorpha</taxon>
        <taxon>Strongyloidoidea</taxon>
        <taxon>Strongyloididae</taxon>
        <taxon>Parastrongyloides</taxon>
    </lineage>
</organism>
<protein>
    <submittedName>
        <fullName evidence="3">Activin_recp domain-containing protein</fullName>
    </submittedName>
</protein>
<proteinExistence type="predicted"/>
<keyword evidence="2" id="KW-1185">Reference proteome</keyword>
<evidence type="ECO:0000313" key="2">
    <source>
        <dbReference type="Proteomes" id="UP000038045"/>
    </source>
</evidence>
<name>A0A0N4ZNZ4_PARTI</name>
<feature type="signal peptide" evidence="1">
    <location>
        <begin position="1"/>
        <end position="18"/>
    </location>
</feature>
<reference evidence="3" key="1">
    <citation type="submission" date="2017-02" db="UniProtKB">
        <authorList>
            <consortium name="WormBaseParasite"/>
        </authorList>
    </citation>
    <scope>IDENTIFICATION</scope>
</reference>